<dbReference type="InterPro" id="IPR003148">
    <property type="entry name" value="RCK_N"/>
</dbReference>
<name>A0A1W1BBJ7_9ZZZZ</name>
<dbReference type="PROSITE" id="PS51202">
    <property type="entry name" value="RCK_C"/>
    <property type="match status" value="1"/>
</dbReference>
<protein>
    <submittedName>
        <fullName evidence="2">Potassium channel protein</fullName>
    </submittedName>
</protein>
<evidence type="ECO:0000313" key="2">
    <source>
        <dbReference type="EMBL" id="SFV50877.1"/>
    </source>
</evidence>
<dbReference type="Gene3D" id="3.30.70.1450">
    <property type="entry name" value="Regulator of K+ conductance, C-terminal domain"/>
    <property type="match status" value="1"/>
</dbReference>
<sequence>MNNRKKAFIFGSSKYAIEIANSVENVYDIEFFVTSDSCKIDFDGEYIRNVFDLSDAWYNEEKFKDYENIIIFCALEEEAENVFLAISLRSNFQHLILVAIAKNKESAQKLKIAGVNKVIPIEQTTAEIISDIIHNPIASQVLHGILYEKNDLKLAQIEVENAEIFDGEYPADIDWSRYRGVVVLSIMHKDLTTEFIYSSKAKRNRLQNGDMIIVVGYEADIQEFEKLVGSRRYVNWSDWSW</sequence>
<dbReference type="GO" id="GO:0008324">
    <property type="term" value="F:monoatomic cation transmembrane transporter activity"/>
    <property type="evidence" value="ECO:0007669"/>
    <property type="project" value="InterPro"/>
</dbReference>
<dbReference type="GO" id="GO:0006813">
    <property type="term" value="P:potassium ion transport"/>
    <property type="evidence" value="ECO:0007669"/>
    <property type="project" value="InterPro"/>
</dbReference>
<reference evidence="2" key="1">
    <citation type="submission" date="2016-10" db="EMBL/GenBank/DDBJ databases">
        <authorList>
            <person name="de Groot N.N."/>
        </authorList>
    </citation>
    <scope>NUCLEOTIDE SEQUENCE</scope>
</reference>
<dbReference type="InterPro" id="IPR036721">
    <property type="entry name" value="RCK_C_sf"/>
</dbReference>
<dbReference type="InterPro" id="IPR006037">
    <property type="entry name" value="RCK_C"/>
</dbReference>
<dbReference type="Pfam" id="PF02254">
    <property type="entry name" value="TrkA_N"/>
    <property type="match status" value="1"/>
</dbReference>
<keyword evidence="2" id="KW-0406">Ion transport</keyword>
<dbReference type="AlphaFoldDB" id="A0A1W1BBJ7"/>
<organism evidence="2">
    <name type="scientific">hydrothermal vent metagenome</name>
    <dbReference type="NCBI Taxonomy" id="652676"/>
    <lineage>
        <taxon>unclassified sequences</taxon>
        <taxon>metagenomes</taxon>
        <taxon>ecological metagenomes</taxon>
    </lineage>
</organism>
<dbReference type="Gene3D" id="3.40.50.720">
    <property type="entry name" value="NAD(P)-binding Rossmann-like Domain"/>
    <property type="match status" value="1"/>
</dbReference>
<feature type="domain" description="RCK C-terminal" evidence="1">
    <location>
        <begin position="142"/>
        <end position="230"/>
    </location>
</feature>
<dbReference type="SUPFAM" id="SSF51735">
    <property type="entry name" value="NAD(P)-binding Rossmann-fold domains"/>
    <property type="match status" value="1"/>
</dbReference>
<dbReference type="EMBL" id="FPHB01000012">
    <property type="protein sequence ID" value="SFV50877.1"/>
    <property type="molecule type" value="Genomic_DNA"/>
</dbReference>
<dbReference type="InterPro" id="IPR050721">
    <property type="entry name" value="Trk_Ktr_HKT_K-transport"/>
</dbReference>
<proteinExistence type="predicted"/>
<dbReference type="InterPro" id="IPR036291">
    <property type="entry name" value="NAD(P)-bd_dom_sf"/>
</dbReference>
<evidence type="ECO:0000259" key="1">
    <source>
        <dbReference type="PROSITE" id="PS51202"/>
    </source>
</evidence>
<dbReference type="PANTHER" id="PTHR43833:SF9">
    <property type="entry name" value="POTASSIUM CHANNEL PROTEIN YUGO-RELATED"/>
    <property type="match status" value="1"/>
</dbReference>
<gene>
    <name evidence="2" type="ORF">MNB_SM-7-243</name>
</gene>
<keyword evidence="2" id="KW-0407">Ion channel</keyword>
<dbReference type="PANTHER" id="PTHR43833">
    <property type="entry name" value="POTASSIUM CHANNEL PROTEIN 2-RELATED-RELATED"/>
    <property type="match status" value="1"/>
</dbReference>
<dbReference type="SUPFAM" id="SSF116726">
    <property type="entry name" value="TrkA C-terminal domain-like"/>
    <property type="match status" value="1"/>
</dbReference>
<accession>A0A1W1BBJ7</accession>
<keyword evidence="2" id="KW-0813">Transport</keyword>